<dbReference type="CDD" id="cd02649">
    <property type="entry name" value="nuc_hydro_CeIAG"/>
    <property type="match status" value="1"/>
</dbReference>
<dbReference type="SUPFAM" id="SSF53590">
    <property type="entry name" value="Nucleoside hydrolase"/>
    <property type="match status" value="1"/>
</dbReference>
<dbReference type="PANTHER" id="PTHR46190">
    <property type="entry name" value="SI:CH211-201H21.5-RELATED"/>
    <property type="match status" value="1"/>
</dbReference>
<name>A0A1G7GA40_9RHOB</name>
<dbReference type="Gene3D" id="3.90.245.10">
    <property type="entry name" value="Ribonucleoside hydrolase-like"/>
    <property type="match status" value="1"/>
</dbReference>
<accession>A0A1G7GA40</accession>
<protein>
    <submittedName>
        <fullName evidence="2">Purine nucleosidase</fullName>
    </submittedName>
</protein>
<evidence type="ECO:0000313" key="3">
    <source>
        <dbReference type="Proteomes" id="UP000198994"/>
    </source>
</evidence>
<dbReference type="Proteomes" id="UP000198994">
    <property type="component" value="Unassembled WGS sequence"/>
</dbReference>
<dbReference type="InterPro" id="IPR001910">
    <property type="entry name" value="Inosine/uridine_hydrolase_dom"/>
</dbReference>
<dbReference type="InterPro" id="IPR036452">
    <property type="entry name" value="Ribo_hydro-like"/>
</dbReference>
<feature type="domain" description="Inosine/uridine-preferring nucleoside hydrolase" evidence="1">
    <location>
        <begin position="3"/>
        <end position="311"/>
    </location>
</feature>
<dbReference type="EMBL" id="FNAV01000008">
    <property type="protein sequence ID" value="SDE84967.1"/>
    <property type="molecule type" value="Genomic_DNA"/>
</dbReference>
<sequence length="320" mass="34792">MRLIIDTDTAGDDAFSILLALKAPHVTLEGITICNGNVPFDQQVENALYTLEVAGAGGTVPVWKGCPLPMLRKPVDATEFFGADGMSDAGFPQAQQRPEDGHAVDFLIDTIMSNPGEIEILAQAPLTNIATAYVKEPRIAQNLKHLWVMGGLDNSIGNTTPASEFNFYVDPEAAKIVVNAGFRLTLSTWTLTMSSGLLPDDKLRVIEAMDTPLSRFFMTISQAPFKRTEMRYGRPLSTHPDSLTCACAIDHAIMLETADCLVDVETQGELTRAYSSICTPLTPDEAEIDFLWPSAPANARVIRKADTNRFAEMLIAALAD</sequence>
<dbReference type="Pfam" id="PF01156">
    <property type="entry name" value="IU_nuc_hydro"/>
    <property type="match status" value="1"/>
</dbReference>
<dbReference type="OrthoDB" id="9797882at2"/>
<dbReference type="RefSeq" id="WP_089960213.1">
    <property type="nucleotide sequence ID" value="NZ_FNAV01000008.1"/>
</dbReference>
<evidence type="ECO:0000259" key="1">
    <source>
        <dbReference type="Pfam" id="PF01156"/>
    </source>
</evidence>
<dbReference type="AlphaFoldDB" id="A0A1G7GA40"/>
<evidence type="ECO:0000313" key="2">
    <source>
        <dbReference type="EMBL" id="SDE84967.1"/>
    </source>
</evidence>
<organism evidence="2 3">
    <name type="scientific">Salipiger thiooxidans</name>
    <dbReference type="NCBI Taxonomy" id="282683"/>
    <lineage>
        <taxon>Bacteria</taxon>
        <taxon>Pseudomonadati</taxon>
        <taxon>Pseudomonadota</taxon>
        <taxon>Alphaproteobacteria</taxon>
        <taxon>Rhodobacterales</taxon>
        <taxon>Roseobacteraceae</taxon>
        <taxon>Salipiger</taxon>
    </lineage>
</organism>
<dbReference type="STRING" id="282683.SAMN04488105_108237"/>
<dbReference type="PANTHER" id="PTHR46190:SF1">
    <property type="entry name" value="SI:CH211-201H21.5"/>
    <property type="match status" value="1"/>
</dbReference>
<dbReference type="InterPro" id="IPR052775">
    <property type="entry name" value="IUN_hydrolase"/>
</dbReference>
<dbReference type="GO" id="GO:0016799">
    <property type="term" value="F:hydrolase activity, hydrolyzing N-glycosyl compounds"/>
    <property type="evidence" value="ECO:0007669"/>
    <property type="project" value="InterPro"/>
</dbReference>
<reference evidence="3" key="1">
    <citation type="submission" date="2016-10" db="EMBL/GenBank/DDBJ databases">
        <authorList>
            <person name="Varghese N."/>
            <person name="Submissions S."/>
        </authorList>
    </citation>
    <scope>NUCLEOTIDE SEQUENCE [LARGE SCALE GENOMIC DNA]</scope>
    <source>
        <strain evidence="3">DSM 10146</strain>
    </source>
</reference>
<gene>
    <name evidence="2" type="ORF">SAMN04488105_108237</name>
</gene>
<proteinExistence type="predicted"/>
<keyword evidence="3" id="KW-1185">Reference proteome</keyword>